<evidence type="ECO:0000313" key="2">
    <source>
        <dbReference type="EMBL" id="KAK9177225.1"/>
    </source>
</evidence>
<dbReference type="AlphaFoldDB" id="A0AAP0LLR2"/>
<comment type="caution">
    <text evidence="2">The sequence shown here is derived from an EMBL/GenBank/DDBJ whole genome shotgun (WGS) entry which is preliminary data.</text>
</comment>
<protein>
    <submittedName>
        <fullName evidence="2">Uncharacterized protein</fullName>
    </submittedName>
</protein>
<dbReference type="EMBL" id="JBCGBO010000025">
    <property type="protein sequence ID" value="KAK9177225.1"/>
    <property type="molecule type" value="Genomic_DNA"/>
</dbReference>
<feature type="chain" id="PRO_5042952660" evidence="1">
    <location>
        <begin position="17"/>
        <end position="154"/>
    </location>
</feature>
<feature type="signal peptide" evidence="1">
    <location>
        <begin position="1"/>
        <end position="16"/>
    </location>
</feature>
<organism evidence="2 3">
    <name type="scientific">Citrus x changshan-huyou</name>
    <dbReference type="NCBI Taxonomy" id="2935761"/>
    <lineage>
        <taxon>Eukaryota</taxon>
        <taxon>Viridiplantae</taxon>
        <taxon>Streptophyta</taxon>
        <taxon>Embryophyta</taxon>
        <taxon>Tracheophyta</taxon>
        <taxon>Spermatophyta</taxon>
        <taxon>Magnoliopsida</taxon>
        <taxon>eudicotyledons</taxon>
        <taxon>Gunneridae</taxon>
        <taxon>Pentapetalae</taxon>
        <taxon>rosids</taxon>
        <taxon>malvids</taxon>
        <taxon>Sapindales</taxon>
        <taxon>Rutaceae</taxon>
        <taxon>Aurantioideae</taxon>
        <taxon>Citrus</taxon>
    </lineage>
</organism>
<evidence type="ECO:0000313" key="3">
    <source>
        <dbReference type="Proteomes" id="UP001428341"/>
    </source>
</evidence>
<evidence type="ECO:0000256" key="1">
    <source>
        <dbReference type="SAM" id="SignalP"/>
    </source>
</evidence>
<sequence length="154" mass="16736">MVVVVVVVMIMMNLSSEELELEIGEEGLFIRDESRGGDIPSGVGPLKLNEPLIRCHTVRANGLEGFLNGTKICPDQLLTQEIESYGVENAVGESSADRSQENPAFVAWKRATKVTGIEMLIGVVTMEEEVALAEVFQGKEGVIRIMVAIGTMEE</sequence>
<gene>
    <name evidence="2" type="ORF">WN944_029244</name>
</gene>
<dbReference type="Proteomes" id="UP001428341">
    <property type="component" value="Unassembled WGS sequence"/>
</dbReference>
<proteinExistence type="predicted"/>
<reference evidence="2 3" key="1">
    <citation type="submission" date="2024-05" db="EMBL/GenBank/DDBJ databases">
        <title>Haplotype-resolved chromosome-level genome assembly of Huyou (Citrus changshanensis).</title>
        <authorList>
            <person name="Miao C."/>
            <person name="Chen W."/>
            <person name="Wu Y."/>
            <person name="Wang L."/>
            <person name="Zhao S."/>
            <person name="Grierson D."/>
            <person name="Xu C."/>
            <person name="Chen K."/>
        </authorList>
    </citation>
    <scope>NUCLEOTIDE SEQUENCE [LARGE SCALE GENOMIC DNA]</scope>
    <source>
        <strain evidence="2">01-14</strain>
        <tissue evidence="2">Leaf</tissue>
    </source>
</reference>
<keyword evidence="1" id="KW-0732">Signal</keyword>
<name>A0AAP0LLR2_9ROSI</name>
<keyword evidence="3" id="KW-1185">Reference proteome</keyword>
<accession>A0AAP0LLR2</accession>